<gene>
    <name evidence="2" type="ORF">SPHA_16278</name>
</gene>
<evidence type="ECO:0000313" key="3">
    <source>
        <dbReference type="Proteomes" id="UP000597762"/>
    </source>
</evidence>
<sequence>MGSALVKDCSKSKTRSFVYRSKRSNESLVAVGGDVVSLNAIHRYLILFHNTKERPVCFFLLPICSHFFSFFLSLFTCLLLLSLSLSTTFSLCFPYPSLSPSHTSIPKAALVSSLPPDFLPLDYSGVYSRRLLHLSAGPSIVGITQHNAEKIISILFLSLYWRTFLGLLFIAFSLFKPIFVFFLFLLLLKHLLFDILHPLICRFHAINPICPFCIPLDTPAALRCLDCRNGY</sequence>
<dbReference type="Proteomes" id="UP000597762">
    <property type="component" value="Unassembled WGS sequence"/>
</dbReference>
<keyword evidence="1" id="KW-0812">Transmembrane</keyword>
<name>A0A812BGJ6_ACAPH</name>
<evidence type="ECO:0000256" key="1">
    <source>
        <dbReference type="SAM" id="Phobius"/>
    </source>
</evidence>
<feature type="transmembrane region" description="Helical" evidence="1">
    <location>
        <begin position="164"/>
        <end position="188"/>
    </location>
</feature>
<keyword evidence="3" id="KW-1185">Reference proteome</keyword>
<accession>A0A812BGJ6</accession>
<keyword evidence="1" id="KW-0472">Membrane</keyword>
<evidence type="ECO:0000313" key="2">
    <source>
        <dbReference type="EMBL" id="CAE1227041.1"/>
    </source>
</evidence>
<protein>
    <submittedName>
        <fullName evidence="2">Uncharacterized protein</fullName>
    </submittedName>
</protein>
<dbReference type="AlphaFoldDB" id="A0A812BGJ6"/>
<comment type="caution">
    <text evidence="2">The sequence shown here is derived from an EMBL/GenBank/DDBJ whole genome shotgun (WGS) entry which is preliminary data.</text>
</comment>
<proteinExistence type="predicted"/>
<dbReference type="EMBL" id="CAHIKZ030000569">
    <property type="protein sequence ID" value="CAE1227041.1"/>
    <property type="molecule type" value="Genomic_DNA"/>
</dbReference>
<keyword evidence="1" id="KW-1133">Transmembrane helix</keyword>
<organism evidence="2 3">
    <name type="scientific">Acanthosepion pharaonis</name>
    <name type="common">Pharaoh cuttlefish</name>
    <name type="synonym">Sepia pharaonis</name>
    <dbReference type="NCBI Taxonomy" id="158019"/>
    <lineage>
        <taxon>Eukaryota</taxon>
        <taxon>Metazoa</taxon>
        <taxon>Spiralia</taxon>
        <taxon>Lophotrochozoa</taxon>
        <taxon>Mollusca</taxon>
        <taxon>Cephalopoda</taxon>
        <taxon>Coleoidea</taxon>
        <taxon>Decapodiformes</taxon>
        <taxon>Sepiida</taxon>
        <taxon>Sepiina</taxon>
        <taxon>Sepiidae</taxon>
        <taxon>Acanthosepion</taxon>
    </lineage>
</organism>
<reference evidence="2" key="1">
    <citation type="submission" date="2021-01" db="EMBL/GenBank/DDBJ databases">
        <authorList>
            <person name="Li R."/>
            <person name="Bekaert M."/>
        </authorList>
    </citation>
    <scope>NUCLEOTIDE SEQUENCE</scope>
    <source>
        <strain evidence="2">Farmed</strain>
    </source>
</reference>
<feature type="transmembrane region" description="Helical" evidence="1">
    <location>
        <begin position="58"/>
        <end position="81"/>
    </location>
</feature>